<gene>
    <name evidence="1" type="ORF">GLOINDRAFT_20084</name>
</gene>
<dbReference type="EMBL" id="KI278689">
    <property type="protein sequence ID" value="ESA18994.1"/>
    <property type="molecule type" value="Genomic_DNA"/>
</dbReference>
<evidence type="ECO:0000313" key="1">
    <source>
        <dbReference type="EMBL" id="ESA18994.1"/>
    </source>
</evidence>
<dbReference type="HOGENOM" id="CLU_3143723_0_0_1"/>
<reference evidence="1" key="1">
    <citation type="submission" date="2013-07" db="EMBL/GenBank/DDBJ databases">
        <title>The genome of an arbuscular mycorrhizal fungus provides insights into the evolution of the oldest plant symbiosis.</title>
        <authorList>
            <consortium name="DOE Joint Genome Institute"/>
            <person name="Tisserant E."/>
            <person name="Malbreil M."/>
            <person name="Kuo A."/>
            <person name="Kohler A."/>
            <person name="Symeonidi A."/>
            <person name="Balestrini R."/>
            <person name="Charron P."/>
            <person name="Duensing N."/>
            <person name="Frei-dit-Frey N."/>
            <person name="Gianinazzi-Pearson V."/>
            <person name="Gilbert B."/>
            <person name="Handa Y."/>
            <person name="Hijri M."/>
            <person name="Kaul R."/>
            <person name="Kawaguchi M."/>
            <person name="Krajinski F."/>
            <person name="Lammers P."/>
            <person name="Lapierre D."/>
            <person name="Masclaux F.G."/>
            <person name="Murat C."/>
            <person name="Morin E."/>
            <person name="Ndikumana S."/>
            <person name="Pagni M."/>
            <person name="Petitpierre D."/>
            <person name="Requena N."/>
            <person name="Rosikiewicz P."/>
            <person name="Riley R."/>
            <person name="Saito K."/>
            <person name="San Clemente H."/>
            <person name="Shapiro H."/>
            <person name="van Tuinen D."/>
            <person name="Becard G."/>
            <person name="Bonfante P."/>
            <person name="Paszkowski U."/>
            <person name="Shachar-Hill Y."/>
            <person name="Young J.P."/>
            <person name="Sanders I.R."/>
            <person name="Henrissat B."/>
            <person name="Rensing S.A."/>
            <person name="Grigoriev I.V."/>
            <person name="Corradi N."/>
            <person name="Roux C."/>
            <person name="Martin F."/>
        </authorList>
    </citation>
    <scope>NUCLEOTIDE SEQUENCE</scope>
    <source>
        <strain evidence="1">DAOM 197198</strain>
    </source>
</reference>
<sequence>MFARFSGQVAKRPLKQWVNAFAQARGFQSTSSARQSVRISIASKLILLV</sequence>
<name>U9UF21_RHIID</name>
<organism evidence="1">
    <name type="scientific">Rhizophagus irregularis (strain DAOM 181602 / DAOM 197198 / MUCL 43194)</name>
    <name type="common">Arbuscular mycorrhizal fungus</name>
    <name type="synonym">Glomus intraradices</name>
    <dbReference type="NCBI Taxonomy" id="747089"/>
    <lineage>
        <taxon>Eukaryota</taxon>
        <taxon>Fungi</taxon>
        <taxon>Fungi incertae sedis</taxon>
        <taxon>Mucoromycota</taxon>
        <taxon>Glomeromycotina</taxon>
        <taxon>Glomeromycetes</taxon>
        <taxon>Glomerales</taxon>
        <taxon>Glomeraceae</taxon>
        <taxon>Rhizophagus</taxon>
    </lineage>
</organism>
<protein>
    <submittedName>
        <fullName evidence="1">Uncharacterized protein</fullName>
    </submittedName>
</protein>
<proteinExistence type="predicted"/>
<accession>U9UF21</accession>
<dbReference type="AlphaFoldDB" id="U9UF21"/>